<keyword evidence="2" id="KW-1185">Reference proteome</keyword>
<accession>A0ACD1E463</accession>
<proteinExistence type="predicted"/>
<evidence type="ECO:0000313" key="1">
    <source>
        <dbReference type="EMBL" id="QWS33635.1"/>
    </source>
</evidence>
<dbReference type="EMBL" id="CP076544">
    <property type="protein sequence ID" value="QWS33635.1"/>
    <property type="molecule type" value="Genomic_DNA"/>
</dbReference>
<sequence>MGFGTWGGGIVLLVAAVLWVVYLMPAWAARRQYLATERNAVRLQQTLRILAQTAELPDEVRVEMNAKSLAEAQRVARSEEAKRAAITRAHEAARQREITRRLAAQAPVLERASSVPALTAMRMRRSRLGATILGTLGLVLAVVVLVTAPGAWLLAVAGLVAALGSAAVLAQLHQVATARRRRAAGGAPEPRRASAPTTTWTDPAPPLSTEQPQAAPADRSWTPGPLPKPLYVQTPTQPGPSPESSAELAARLRDRVAQAKAEADAEAAAIRAGESDPSLARVSRMRADVEQAAAALSSHDQGRLAERLGLRAAPSEASSRSGATASGRADAAPAATAPAAAAPADAAPAEPETPATPSRWAGMGVIGDDAYGETDLDAIMRRRRAV</sequence>
<evidence type="ECO:0000313" key="2">
    <source>
        <dbReference type="Proteomes" id="UP000681794"/>
    </source>
</evidence>
<organism evidence="1 2">
    <name type="scientific">Curtobacterium aetherium</name>
    <dbReference type="NCBI Taxonomy" id="2841594"/>
    <lineage>
        <taxon>Bacteria</taxon>
        <taxon>Bacillati</taxon>
        <taxon>Actinomycetota</taxon>
        <taxon>Actinomycetes</taxon>
        <taxon>Micrococcales</taxon>
        <taxon>Microbacteriaceae</taxon>
        <taxon>Curtobacterium</taxon>
    </lineage>
</organism>
<name>A0ACD1E463_9MICO</name>
<gene>
    <name evidence="1" type="ORF">KM842_15630</name>
</gene>
<reference evidence="1" key="1">
    <citation type="submission" date="2021-06" db="EMBL/GenBank/DDBJ databases">
        <authorList>
            <person name="Ellington A.J."/>
            <person name="Bryan N.C."/>
            <person name="Christner B.C."/>
            <person name="Reisch C.R."/>
        </authorList>
    </citation>
    <scope>NUCLEOTIDE SEQUENCE</scope>
    <source>
        <strain evidence="1">L6-1</strain>
    </source>
</reference>
<protein>
    <submittedName>
        <fullName evidence="1">Uncharacterized protein</fullName>
    </submittedName>
</protein>
<dbReference type="Proteomes" id="UP000681794">
    <property type="component" value="Chromosome"/>
</dbReference>